<keyword evidence="2" id="KW-1185">Reference proteome</keyword>
<dbReference type="Proteomes" id="UP000634011">
    <property type="component" value="Unassembled WGS sequence"/>
</dbReference>
<organism evidence="1 2">
    <name type="scientific">Undibacterium jejuense</name>
    <dbReference type="NCBI Taxonomy" id="1344949"/>
    <lineage>
        <taxon>Bacteria</taxon>
        <taxon>Pseudomonadati</taxon>
        <taxon>Pseudomonadota</taxon>
        <taxon>Betaproteobacteria</taxon>
        <taxon>Burkholderiales</taxon>
        <taxon>Oxalobacteraceae</taxon>
        <taxon>Undibacterium</taxon>
    </lineage>
</organism>
<accession>A0A923HIP4</accession>
<sequence>MKNQHYSEAFLKNRAELLPDDVWGQFVVPHFIGSSPVLKEKKAVKIEGGRGCGKTMLMRYLCHSTTFSRKRKLIPDSALEFIGLYWKPDIRFCKLLKSAWLGDEADVAFAHYFTISVLEALCDCVESMAMADFESGILDLRKVALPNTLRSYFPKDILTFDLLRNHIKSERSALDLWVQNPKLERPLMFGFKDVLNNILEVFLNADKRLKDSFYRIFVDEFENLQPSQQRIINDYIKQPQTLFCVSFSVRSHAISEFFTSTDEQLIDPHDYRTINIEEQLLKGGRKNFELLAAEVVLLRLSNEGFDIQFPNFKREFLFDPRFLPERNEDLYKSAVLNRVKEIFPQTSVSEIASHACNDPALKNRLEKTIKLALKQRGIHDITTDIFFDKVHPTVSIVAASVLHRGKLKTSYILEQLELSISSPERSEFTKRDGGWVENTLHGSILYLYKGLPNRENLLYSGFGRYCGMTRPNLRYFQELCHQAFLESELRKDSLVPMVVSPEIQAFAAKQVSTKLLNEVERAGANGKNLHKLIMRLGHLFEAAQRRPSQGESEVNHFSIDDAGSIGLKNEVSLLLKDALMWSVLYRTDDTKNKVDYDIVQNDYVPNPIYAPYFGISYRKKRKLALTAVEINTIFLGTGMEYQNLLRSYTEKWEINSENDSRKNYDLFT</sequence>
<evidence type="ECO:0000313" key="2">
    <source>
        <dbReference type="Proteomes" id="UP000634011"/>
    </source>
</evidence>
<gene>
    <name evidence="1" type="ORF">H8K32_09985</name>
</gene>
<dbReference type="Pfam" id="PF24389">
    <property type="entry name" value="ORC-CDC6-like"/>
    <property type="match status" value="1"/>
</dbReference>
<name>A0A923HIP4_9BURK</name>
<dbReference type="InterPro" id="IPR056955">
    <property type="entry name" value="ORC-CDC6-like"/>
</dbReference>
<comment type="caution">
    <text evidence="1">The sequence shown here is derived from an EMBL/GenBank/DDBJ whole genome shotgun (WGS) entry which is preliminary data.</text>
</comment>
<reference evidence="1" key="1">
    <citation type="submission" date="2020-08" db="EMBL/GenBank/DDBJ databases">
        <title>Novel species isolated from subtropical streams in China.</title>
        <authorList>
            <person name="Lu H."/>
        </authorList>
    </citation>
    <scope>NUCLEOTIDE SEQUENCE</scope>
    <source>
        <strain evidence="1">KACC 12607</strain>
    </source>
</reference>
<dbReference type="RefSeq" id="WP_186912354.1">
    <property type="nucleotide sequence ID" value="NZ_JACOFV010000008.1"/>
</dbReference>
<dbReference type="EMBL" id="JACOFV010000008">
    <property type="protein sequence ID" value="MBC3862427.1"/>
    <property type="molecule type" value="Genomic_DNA"/>
</dbReference>
<evidence type="ECO:0000313" key="1">
    <source>
        <dbReference type="EMBL" id="MBC3862427.1"/>
    </source>
</evidence>
<dbReference type="AlphaFoldDB" id="A0A923HIP4"/>
<protein>
    <submittedName>
        <fullName evidence="1">Uncharacterized protein</fullName>
    </submittedName>
</protein>
<dbReference type="SUPFAM" id="SSF52540">
    <property type="entry name" value="P-loop containing nucleoside triphosphate hydrolases"/>
    <property type="match status" value="1"/>
</dbReference>
<proteinExistence type="predicted"/>
<dbReference type="InterPro" id="IPR027417">
    <property type="entry name" value="P-loop_NTPase"/>
</dbReference>